<reference evidence="1 2" key="1">
    <citation type="journal article" date="2012" name="J. Bacteriol.">
        <title>Genome Sequence of Lactobacillus salivarius SMXD51, a Potential Probiotic Strain Isolated from Chicken Cecum, Showing Anti-Campylobacter Activity.</title>
        <authorList>
            <person name="Kergourlay G."/>
            <person name="Messaoudi S."/>
            <person name="Dousset X."/>
            <person name="Prevost H."/>
        </authorList>
    </citation>
    <scope>NUCLEOTIDE SEQUENCE [LARGE SCALE GENOMIC DNA]</scope>
    <source>
        <strain evidence="1 2">SMXD51</strain>
        <plasmid evidence="1">pLS51A</plasmid>
    </source>
</reference>
<dbReference type="HOGENOM" id="CLU_2825766_0_0_9"/>
<dbReference type="AlphaFoldDB" id="H7G182"/>
<keyword evidence="1" id="KW-0614">Plasmid</keyword>
<evidence type="ECO:0000313" key="2">
    <source>
        <dbReference type="Proteomes" id="UP000003657"/>
    </source>
</evidence>
<gene>
    <name evidence="1" type="ORF">SMXD51_09034</name>
</gene>
<proteinExistence type="predicted"/>
<evidence type="ECO:0000313" key="1">
    <source>
        <dbReference type="EMBL" id="EIA31909.1"/>
    </source>
</evidence>
<name>H7G182_9LACO</name>
<comment type="caution">
    <text evidence="1">The sequence shown here is derived from an EMBL/GenBank/DDBJ whole genome shotgun (WGS) entry which is preliminary data.</text>
</comment>
<dbReference type="Proteomes" id="UP000003657">
    <property type="component" value="Unassembled WGS sequence"/>
</dbReference>
<sequence length="66" mass="7689">MAFPSNNESKFLDGSKKYTKIKINNISSNKILNDINICFLFLKNIDLHIKIMIAKRLYIKVITNMI</sequence>
<geneLocation type="plasmid" evidence="1">
    <name>pLS51A</name>
</geneLocation>
<organism evidence="1 2">
    <name type="scientific">Ligilactobacillus salivarius SMXD51</name>
    <dbReference type="NCBI Taxonomy" id="1108963"/>
    <lineage>
        <taxon>Bacteria</taxon>
        <taxon>Bacillati</taxon>
        <taxon>Bacillota</taxon>
        <taxon>Bacilli</taxon>
        <taxon>Lactobacillales</taxon>
        <taxon>Lactobacillaceae</taxon>
        <taxon>Ligilactobacillus</taxon>
    </lineage>
</organism>
<dbReference type="EMBL" id="AICL01000007">
    <property type="protein sequence ID" value="EIA31909.1"/>
    <property type="molecule type" value="Genomic_DNA"/>
</dbReference>
<protein>
    <submittedName>
        <fullName evidence="1">Uncharacterized protein</fullName>
    </submittedName>
</protein>
<accession>H7G182</accession>